<dbReference type="Proteomes" id="UP000826234">
    <property type="component" value="Unassembled WGS sequence"/>
</dbReference>
<dbReference type="PANTHER" id="PTHR24061">
    <property type="entry name" value="CALCIUM-SENSING RECEPTOR-RELATED"/>
    <property type="match status" value="1"/>
</dbReference>
<sequence length="506" mass="57769">MFGIVFSTAVSCVLAKTITVVLAFMATKPGNRMRKWIGNKDIIIGEFASLVYPELPLNNFMAYPNSITVATLMPRNYQIVLAFAFAIHEINKNAKLLPNITLGSKIYDNMFNSMRACANILDLLFMGDLCNYNCGRQNRLMAIIEGLSFHASMQMANLLNTYKIPQLTSGSFDPGLNEKTQSPYFFHLTPNERPQFDGIVQLLKHFEWNWIGLLLSDDDRGEKFLQTLRPKLLQNNICIAITQFIPTVTSRKSNMTFTIILGKIMYQLWWHKLNVFVVHGDSQSMEGLRIILENYEFIKMDPMERVWIITSHLMPKNYQIVLAFVFAIHEINKNAELLPNITLGSKIYDNAFNSMTACTNILNLLFMGDLCNYNCGRENRLMAIIEGLSFHASMQMANLLNTYKIPQLTSGSLDPGLNHKNESPYFFHLTPNERPQYDGIVQLLKHFEWNWIGLILSDDDKGEKFLQTLRPKLLQNNICIAMQITVRSAQKINTQTSNTMNASPSL</sequence>
<dbReference type="PRINTS" id="PR00248">
    <property type="entry name" value="GPCRMGR"/>
</dbReference>
<evidence type="ECO:0000256" key="5">
    <source>
        <dbReference type="ARBA" id="ARBA00023170"/>
    </source>
</evidence>
<reference evidence="8 9" key="1">
    <citation type="journal article" date="2022" name="Gigascience">
        <title>A chromosome-level genome assembly and annotation of the desert horned lizard, Phrynosoma platyrhinos, provides insight into chromosomal rearrangements among reptiles.</title>
        <authorList>
            <person name="Koochekian N."/>
            <person name="Ascanio A."/>
            <person name="Farleigh K."/>
            <person name="Card D.C."/>
            <person name="Schield D.R."/>
            <person name="Castoe T.A."/>
            <person name="Jezkova T."/>
        </authorList>
    </citation>
    <scope>NUCLEOTIDE SEQUENCE [LARGE SCALE GENOMIC DNA]</scope>
    <source>
        <strain evidence="8">NK-2021</strain>
    </source>
</reference>
<dbReference type="Pfam" id="PF01094">
    <property type="entry name" value="ANF_receptor"/>
    <property type="match status" value="2"/>
</dbReference>
<dbReference type="InterPro" id="IPR000337">
    <property type="entry name" value="GPCR_3"/>
</dbReference>
<comment type="caution">
    <text evidence="8">The sequence shown here is derived from an EMBL/GenBank/DDBJ whole genome shotgun (WGS) entry which is preliminary data.</text>
</comment>
<evidence type="ECO:0000259" key="7">
    <source>
        <dbReference type="Pfam" id="PF01094"/>
    </source>
</evidence>
<gene>
    <name evidence="8" type="ORF">JD844_001189</name>
</gene>
<feature type="domain" description="Receptor ligand binding region" evidence="7">
    <location>
        <begin position="322"/>
        <end position="493"/>
    </location>
</feature>
<comment type="subcellular location">
    <subcellularLocation>
        <location evidence="1">Membrane</location>
        <topology evidence="1">Multi-pass membrane protein</topology>
    </subcellularLocation>
</comment>
<feature type="domain" description="Receptor ligand binding region" evidence="7">
    <location>
        <begin position="81"/>
        <end position="314"/>
    </location>
</feature>
<evidence type="ECO:0000313" key="8">
    <source>
        <dbReference type="EMBL" id="KAH0626285.1"/>
    </source>
</evidence>
<dbReference type="InterPro" id="IPR028082">
    <property type="entry name" value="Peripla_BP_I"/>
</dbReference>
<evidence type="ECO:0000256" key="3">
    <source>
        <dbReference type="ARBA" id="ARBA00022989"/>
    </source>
</evidence>
<evidence type="ECO:0000256" key="1">
    <source>
        <dbReference type="ARBA" id="ARBA00004141"/>
    </source>
</evidence>
<evidence type="ECO:0000313" key="9">
    <source>
        <dbReference type="Proteomes" id="UP000826234"/>
    </source>
</evidence>
<keyword evidence="9" id="KW-1185">Reference proteome</keyword>
<dbReference type="SUPFAM" id="SSF53822">
    <property type="entry name" value="Periplasmic binding protein-like I"/>
    <property type="match status" value="2"/>
</dbReference>
<name>A0ABQ7TA37_PHRPL</name>
<accession>A0ABQ7TA37</accession>
<dbReference type="PANTHER" id="PTHR24061:SF599">
    <property type="entry name" value="G-PROTEIN COUPLED RECEPTORS FAMILY 3 PROFILE DOMAIN-CONTAINING PROTEIN"/>
    <property type="match status" value="1"/>
</dbReference>
<dbReference type="InterPro" id="IPR001828">
    <property type="entry name" value="ANF_lig-bd_rcpt"/>
</dbReference>
<protein>
    <recommendedName>
        <fullName evidence="7">Receptor ligand binding region domain-containing protein</fullName>
    </recommendedName>
</protein>
<keyword evidence="4" id="KW-0472">Membrane</keyword>
<keyword evidence="6" id="KW-0325">Glycoprotein</keyword>
<dbReference type="InterPro" id="IPR000068">
    <property type="entry name" value="GPCR_3_Ca_sens_rcpt-rel"/>
</dbReference>
<keyword evidence="2" id="KW-0812">Transmembrane</keyword>
<dbReference type="EMBL" id="JAIPUX010000521">
    <property type="protein sequence ID" value="KAH0626285.1"/>
    <property type="molecule type" value="Genomic_DNA"/>
</dbReference>
<evidence type="ECO:0000256" key="4">
    <source>
        <dbReference type="ARBA" id="ARBA00023136"/>
    </source>
</evidence>
<evidence type="ECO:0000256" key="2">
    <source>
        <dbReference type="ARBA" id="ARBA00022692"/>
    </source>
</evidence>
<organism evidence="8 9">
    <name type="scientific">Phrynosoma platyrhinos</name>
    <name type="common">Desert horned lizard</name>
    <dbReference type="NCBI Taxonomy" id="52577"/>
    <lineage>
        <taxon>Eukaryota</taxon>
        <taxon>Metazoa</taxon>
        <taxon>Chordata</taxon>
        <taxon>Craniata</taxon>
        <taxon>Vertebrata</taxon>
        <taxon>Euteleostomi</taxon>
        <taxon>Lepidosauria</taxon>
        <taxon>Squamata</taxon>
        <taxon>Bifurcata</taxon>
        <taxon>Unidentata</taxon>
        <taxon>Episquamata</taxon>
        <taxon>Toxicofera</taxon>
        <taxon>Iguania</taxon>
        <taxon>Phrynosomatidae</taxon>
        <taxon>Phrynosomatinae</taxon>
        <taxon>Phrynosoma</taxon>
    </lineage>
</organism>
<keyword evidence="3" id="KW-1133">Transmembrane helix</keyword>
<proteinExistence type="predicted"/>
<evidence type="ECO:0000256" key="6">
    <source>
        <dbReference type="ARBA" id="ARBA00023180"/>
    </source>
</evidence>
<keyword evidence="5" id="KW-0675">Receptor</keyword>
<dbReference type="Gene3D" id="3.40.50.2300">
    <property type="match status" value="2"/>
</dbReference>